<keyword evidence="2" id="KW-1133">Transmembrane helix</keyword>
<dbReference type="InterPro" id="IPR045393">
    <property type="entry name" value="DUF6518"/>
</dbReference>
<keyword evidence="4" id="KW-1185">Reference proteome</keyword>
<feature type="transmembrane region" description="Helical" evidence="2">
    <location>
        <begin position="100"/>
        <end position="117"/>
    </location>
</feature>
<gene>
    <name evidence="3" type="ORF">ACFOLH_15080</name>
</gene>
<dbReference type="Proteomes" id="UP001595685">
    <property type="component" value="Unassembled WGS sequence"/>
</dbReference>
<feature type="transmembrane region" description="Helical" evidence="2">
    <location>
        <begin position="189"/>
        <end position="207"/>
    </location>
</feature>
<dbReference type="EMBL" id="JBHRWW010000012">
    <property type="protein sequence ID" value="MFC3689669.1"/>
    <property type="molecule type" value="Genomic_DNA"/>
</dbReference>
<comment type="caution">
    <text evidence="3">The sequence shown here is derived from an EMBL/GenBank/DDBJ whole genome shotgun (WGS) entry which is preliminary data.</text>
</comment>
<feature type="transmembrane region" description="Helical" evidence="2">
    <location>
        <begin position="75"/>
        <end position="93"/>
    </location>
</feature>
<keyword evidence="2" id="KW-0472">Membrane</keyword>
<evidence type="ECO:0000256" key="2">
    <source>
        <dbReference type="SAM" id="Phobius"/>
    </source>
</evidence>
<dbReference type="Pfam" id="PF20128">
    <property type="entry name" value="DUF6518"/>
    <property type="match status" value="1"/>
</dbReference>
<feature type="transmembrane region" description="Helical" evidence="2">
    <location>
        <begin position="158"/>
        <end position="177"/>
    </location>
</feature>
<organism evidence="3 4">
    <name type="scientific">Aquipuribacter hungaricus</name>
    <dbReference type="NCBI Taxonomy" id="545624"/>
    <lineage>
        <taxon>Bacteria</taxon>
        <taxon>Bacillati</taxon>
        <taxon>Actinomycetota</taxon>
        <taxon>Actinomycetes</taxon>
        <taxon>Micrococcales</taxon>
        <taxon>Intrasporangiaceae</taxon>
        <taxon>Aquipuribacter</taxon>
    </lineage>
</organism>
<proteinExistence type="predicted"/>
<protein>
    <submittedName>
        <fullName evidence="3">DUF6518 family protein</fullName>
    </submittedName>
</protein>
<feature type="transmembrane region" description="Helical" evidence="2">
    <location>
        <begin position="129"/>
        <end position="151"/>
    </location>
</feature>
<name>A0ABV7WIK8_9MICO</name>
<feature type="transmembrane region" description="Helical" evidence="2">
    <location>
        <begin position="50"/>
        <end position="69"/>
    </location>
</feature>
<feature type="transmembrane region" description="Helical" evidence="2">
    <location>
        <begin position="214"/>
        <end position="236"/>
    </location>
</feature>
<dbReference type="RefSeq" id="WP_340290952.1">
    <property type="nucleotide sequence ID" value="NZ_JBBEOI010000026.1"/>
</dbReference>
<evidence type="ECO:0000313" key="3">
    <source>
        <dbReference type="EMBL" id="MFC3689669.1"/>
    </source>
</evidence>
<accession>A0ABV7WIK8</accession>
<feature type="region of interest" description="Disordered" evidence="1">
    <location>
        <begin position="1"/>
        <end position="43"/>
    </location>
</feature>
<evidence type="ECO:0000256" key="1">
    <source>
        <dbReference type="SAM" id="MobiDB-lite"/>
    </source>
</evidence>
<reference evidence="4" key="1">
    <citation type="journal article" date="2019" name="Int. J. Syst. Evol. Microbiol.">
        <title>The Global Catalogue of Microorganisms (GCM) 10K type strain sequencing project: providing services to taxonomists for standard genome sequencing and annotation.</title>
        <authorList>
            <consortium name="The Broad Institute Genomics Platform"/>
            <consortium name="The Broad Institute Genome Sequencing Center for Infectious Disease"/>
            <person name="Wu L."/>
            <person name="Ma J."/>
        </authorList>
    </citation>
    <scope>NUCLEOTIDE SEQUENCE [LARGE SCALE GENOMIC DNA]</scope>
    <source>
        <strain evidence="4">NCAIM B.02333</strain>
    </source>
</reference>
<sequence>MQPAPPPTPARALAPAGSPAPHLEPAGAGEQHPAATDTPAPDRPWARTTVPVLVALLLGALTAFGQAHLPETLTPLANSSGSWTVVAFACALLPRSARTAALVGALAMLAMLAGYVVTNELRGFPSSSALLLFWGVLSVTVGPPAGLGAYWARTRRDLRAALGLGALAGILVGEAAYGLTVVSESTPAAYWWGSVLVGVAVTAWASVRRLRGAAAQVAAPVVAAAVATPFVGLYTYGGTVMGLL</sequence>
<evidence type="ECO:0000313" key="4">
    <source>
        <dbReference type="Proteomes" id="UP001595685"/>
    </source>
</evidence>
<keyword evidence="2" id="KW-0812">Transmembrane</keyword>